<gene>
    <name evidence="2" type="ORF">DEF21_04450</name>
</gene>
<feature type="non-terminal residue" evidence="2">
    <location>
        <position position="75"/>
    </location>
</feature>
<comment type="caution">
    <text evidence="2">The sequence shown here is derived from an EMBL/GenBank/DDBJ whole genome shotgun (WGS) entry which is preliminary data.</text>
</comment>
<dbReference type="RefSeq" id="WP_276651682.1">
    <property type="nucleotide sequence ID" value="NZ_DOOG01000037.1"/>
</dbReference>
<dbReference type="EMBL" id="DOOG01000037">
    <property type="protein sequence ID" value="HBU97143.1"/>
    <property type="molecule type" value="Genomic_DNA"/>
</dbReference>
<evidence type="ECO:0000313" key="2">
    <source>
        <dbReference type="EMBL" id="HBU97143.1"/>
    </source>
</evidence>
<organism evidence="2 3">
    <name type="scientific">Thalassospira lucentensis</name>
    <dbReference type="NCBI Taxonomy" id="168935"/>
    <lineage>
        <taxon>Bacteria</taxon>
        <taxon>Pseudomonadati</taxon>
        <taxon>Pseudomonadota</taxon>
        <taxon>Alphaproteobacteria</taxon>
        <taxon>Rhodospirillales</taxon>
        <taxon>Thalassospiraceae</taxon>
        <taxon>Thalassospira</taxon>
    </lineage>
</organism>
<dbReference type="InterPro" id="IPR015168">
    <property type="entry name" value="SsuA/THI5"/>
</dbReference>
<evidence type="ECO:0000313" key="3">
    <source>
        <dbReference type="Proteomes" id="UP000264753"/>
    </source>
</evidence>
<sequence length="75" mass="7816">MRSHDLWRGAATAARRSVLAVALGATVLGAGAASAAEKINIAALTFVSSSPLFIAKEKGYFADEGLDAEITFFRS</sequence>
<dbReference type="Proteomes" id="UP000264753">
    <property type="component" value="Unassembled WGS sequence"/>
</dbReference>
<protein>
    <submittedName>
        <fullName evidence="2">ABC transporter substrate-binding protein</fullName>
    </submittedName>
</protein>
<accession>A0A358HPP4</accession>
<dbReference type="AlphaFoldDB" id="A0A358HPP4"/>
<feature type="domain" description="SsuA/THI5-like" evidence="1">
    <location>
        <begin position="50"/>
        <end position="71"/>
    </location>
</feature>
<dbReference type="Gene3D" id="3.40.190.10">
    <property type="entry name" value="Periplasmic binding protein-like II"/>
    <property type="match status" value="1"/>
</dbReference>
<evidence type="ECO:0000259" key="1">
    <source>
        <dbReference type="Pfam" id="PF09084"/>
    </source>
</evidence>
<proteinExistence type="predicted"/>
<reference evidence="2 3" key="1">
    <citation type="journal article" date="2018" name="Nat. Biotechnol.">
        <title>A standardized bacterial taxonomy based on genome phylogeny substantially revises the tree of life.</title>
        <authorList>
            <person name="Parks D.H."/>
            <person name="Chuvochina M."/>
            <person name="Waite D.W."/>
            <person name="Rinke C."/>
            <person name="Skarshewski A."/>
            <person name="Chaumeil P.A."/>
            <person name="Hugenholtz P."/>
        </authorList>
    </citation>
    <scope>NUCLEOTIDE SEQUENCE [LARGE SCALE GENOMIC DNA]</scope>
    <source>
        <strain evidence="2">UBA8707</strain>
    </source>
</reference>
<name>A0A358HPP4_9PROT</name>
<dbReference type="Pfam" id="PF09084">
    <property type="entry name" value="NMT1"/>
    <property type="match status" value="1"/>
</dbReference>